<gene>
    <name evidence="1" type="ORF">HD597_008617</name>
</gene>
<accession>A0A9X2K5J3</accession>
<proteinExistence type="predicted"/>
<protein>
    <submittedName>
        <fullName evidence="1">Exporter</fullName>
    </submittedName>
</protein>
<comment type="caution">
    <text evidence="1">The sequence shown here is derived from an EMBL/GenBank/DDBJ whole genome shotgun (WGS) entry which is preliminary data.</text>
</comment>
<organism evidence="1 2">
    <name type="scientific">Nonomuraea thailandensis</name>
    <dbReference type="NCBI Taxonomy" id="1188745"/>
    <lineage>
        <taxon>Bacteria</taxon>
        <taxon>Bacillati</taxon>
        <taxon>Actinomycetota</taxon>
        <taxon>Actinomycetes</taxon>
        <taxon>Streptosporangiales</taxon>
        <taxon>Streptosporangiaceae</taxon>
        <taxon>Nonomuraea</taxon>
    </lineage>
</organism>
<dbReference type="Proteomes" id="UP001139648">
    <property type="component" value="Unassembled WGS sequence"/>
</dbReference>
<dbReference type="AlphaFoldDB" id="A0A9X2K5J3"/>
<evidence type="ECO:0000313" key="2">
    <source>
        <dbReference type="Proteomes" id="UP001139648"/>
    </source>
</evidence>
<evidence type="ECO:0000313" key="1">
    <source>
        <dbReference type="EMBL" id="MCP2361597.1"/>
    </source>
</evidence>
<keyword evidence="2" id="KW-1185">Reference proteome</keyword>
<name>A0A9X2K5J3_9ACTN</name>
<sequence>MRTASIWSPIQVGRNGRARAMALRRAAGSPRRRWKSAALSVLPAVAVS</sequence>
<dbReference type="EMBL" id="JAMZEB010000002">
    <property type="protein sequence ID" value="MCP2361597.1"/>
    <property type="molecule type" value="Genomic_DNA"/>
</dbReference>
<reference evidence="1" key="1">
    <citation type="submission" date="2022-06" db="EMBL/GenBank/DDBJ databases">
        <title>Sequencing the genomes of 1000 actinobacteria strains.</title>
        <authorList>
            <person name="Klenk H.-P."/>
        </authorList>
    </citation>
    <scope>NUCLEOTIDE SEQUENCE</scope>
    <source>
        <strain evidence="1">DSM 46694</strain>
    </source>
</reference>
<dbReference type="RefSeq" id="WP_253751071.1">
    <property type="nucleotide sequence ID" value="NZ_BAABKA010000064.1"/>
</dbReference>